<dbReference type="EMBL" id="FP236843">
    <property type="protein sequence ID" value="CAX61830.1"/>
    <property type="molecule type" value="Genomic_DNA"/>
</dbReference>
<feature type="transmembrane region" description="Helical" evidence="1">
    <location>
        <begin position="80"/>
        <end position="97"/>
    </location>
</feature>
<dbReference type="RefSeq" id="WP_013204301.1">
    <property type="nucleotide sequence ID" value="NC_014306.1"/>
</dbReference>
<reference evidence="2 3" key="1">
    <citation type="journal article" date="2010" name="BMC Genomics">
        <title>Genome comparison of the epiphytic bacteria Erwinia billingiae and E. tasmaniensis with the pear pathogen E. pyrifoliae.</title>
        <authorList>
            <person name="Kube M."/>
            <person name="Migdoll A.M."/>
            <person name="Gehring I."/>
            <person name="Heitmann K."/>
            <person name="Mayer Y."/>
            <person name="Kuhl H."/>
            <person name="Knaust F."/>
            <person name="Geider K."/>
            <person name="Reinhardt R."/>
        </authorList>
    </citation>
    <scope>NUCLEOTIDE SEQUENCE [LARGE SCALE GENOMIC DNA]</scope>
    <source>
        <strain evidence="2 3">Eb661</strain>
    </source>
</reference>
<protein>
    <submittedName>
        <fullName evidence="2">Phage O-antigen conversion protein</fullName>
    </submittedName>
</protein>
<keyword evidence="1" id="KW-0812">Transmembrane</keyword>
<evidence type="ECO:0000313" key="3">
    <source>
        <dbReference type="Proteomes" id="UP000008793"/>
    </source>
</evidence>
<accession>D8ML02</accession>
<name>D8ML02_ERWBE</name>
<feature type="transmembrane region" description="Helical" evidence="1">
    <location>
        <begin position="297"/>
        <end position="319"/>
    </location>
</feature>
<evidence type="ECO:0000313" key="2">
    <source>
        <dbReference type="EMBL" id="CAX61830.1"/>
    </source>
</evidence>
<dbReference type="InterPro" id="IPR025686">
    <property type="entry name" value="Glucos_trans_II"/>
</dbReference>
<sequence>MRNGESATSVISRHRQILYTFLTGLLMTLPLWSEKVYYRDDFFRIVNGQANLWISNGRPLTWLINVALRFNTSVNDISPLPLLMGLAILAAASVIYAEKLALPLRGYWQLLPAQFMILNPFLAQSLLYSYDSLTMMLSLAMAMMASLPLRFSRAIHILLTAGLMLLVLTTYQTGLNVYLGCCAIITFRLWVNREAIWPYIGEKMAAGLIAAVLYKVIIVAWLVTDPYSLAHSKMIPPGPAAFATLLQNVDSFTAMVLSAFPGYKVLLIAIPLLLAALGLLILLVRTAREAGSARRKMFNGLAIVLLPFLAIAAIPGLSLLLSDPVISPRVLIAWSCFSLFCFCVNILAFPAIRRWVQALTLLPLLYCLVLMVSAFNTVANDQRYTANLLQRMKIDLSHIPPQDVKNIAFIGQPADSPDIIISLRNFPLIKAIRLPMLMESAPWEYQVLALRENIAQRITPTLPEMKTATPAYLSQDCVYKLFLYQQIAVFDFRAGPCR</sequence>
<dbReference type="Pfam" id="PF14264">
    <property type="entry name" value="Glucos_trans_II"/>
    <property type="match status" value="1"/>
</dbReference>
<gene>
    <name evidence="2" type="primary">ORF485</name>
    <name evidence="2" type="ordered locus">EbC_42990</name>
</gene>
<feature type="transmembrane region" description="Helical" evidence="1">
    <location>
        <begin position="359"/>
        <end position="379"/>
    </location>
</feature>
<keyword evidence="3" id="KW-1185">Reference proteome</keyword>
<dbReference type="AlphaFoldDB" id="D8ML02"/>
<dbReference type="KEGG" id="ebi:EbC_42990"/>
<evidence type="ECO:0000256" key="1">
    <source>
        <dbReference type="SAM" id="Phobius"/>
    </source>
</evidence>
<feature type="transmembrane region" description="Helical" evidence="1">
    <location>
        <begin position="109"/>
        <end position="130"/>
    </location>
</feature>
<feature type="transmembrane region" description="Helical" evidence="1">
    <location>
        <begin position="265"/>
        <end position="285"/>
    </location>
</feature>
<proteinExistence type="predicted"/>
<feature type="transmembrane region" description="Helical" evidence="1">
    <location>
        <begin position="151"/>
        <end position="169"/>
    </location>
</feature>
<keyword evidence="1" id="KW-0472">Membrane</keyword>
<organism evidence="3">
    <name type="scientific">Erwinia billingiae (strain Eb661)</name>
    <dbReference type="NCBI Taxonomy" id="634500"/>
    <lineage>
        <taxon>Bacteria</taxon>
        <taxon>Pseudomonadati</taxon>
        <taxon>Pseudomonadota</taxon>
        <taxon>Gammaproteobacteria</taxon>
        <taxon>Enterobacterales</taxon>
        <taxon>Erwiniaceae</taxon>
        <taxon>Erwinia</taxon>
    </lineage>
</organism>
<dbReference type="GeneID" id="90514222"/>
<dbReference type="Proteomes" id="UP000008793">
    <property type="component" value="Chromosome"/>
</dbReference>
<feature type="transmembrane region" description="Helical" evidence="1">
    <location>
        <begin position="204"/>
        <end position="224"/>
    </location>
</feature>
<dbReference type="HOGENOM" id="CLU_031280_2_0_6"/>
<feature type="transmembrane region" description="Helical" evidence="1">
    <location>
        <begin position="331"/>
        <end position="352"/>
    </location>
</feature>
<dbReference type="eggNOG" id="ENOG5032NM5">
    <property type="taxonomic scope" value="Bacteria"/>
</dbReference>
<keyword evidence="1" id="KW-1133">Transmembrane helix</keyword>
<feature type="transmembrane region" description="Helical" evidence="1">
    <location>
        <begin position="175"/>
        <end position="192"/>
    </location>
</feature>